<dbReference type="KEGG" id="pmet:G4Y79_04145"/>
<dbReference type="Pfam" id="PF00528">
    <property type="entry name" value="BPD_transp_1"/>
    <property type="match status" value="1"/>
</dbReference>
<dbReference type="PROSITE" id="PS50928">
    <property type="entry name" value="ABC_TM1"/>
    <property type="match status" value="1"/>
</dbReference>
<evidence type="ECO:0000256" key="2">
    <source>
        <dbReference type="ARBA" id="ARBA00007069"/>
    </source>
</evidence>
<dbReference type="EMBL" id="CP062983">
    <property type="protein sequence ID" value="QPC85112.1"/>
    <property type="molecule type" value="Genomic_DNA"/>
</dbReference>
<evidence type="ECO:0000256" key="3">
    <source>
        <dbReference type="ARBA" id="ARBA00022448"/>
    </source>
</evidence>
<keyword evidence="6 8" id="KW-1133">Transmembrane helix</keyword>
<keyword evidence="9" id="KW-0175">Coiled coil</keyword>
<evidence type="ECO:0000256" key="4">
    <source>
        <dbReference type="ARBA" id="ARBA00022475"/>
    </source>
</evidence>
<evidence type="ECO:0000256" key="7">
    <source>
        <dbReference type="ARBA" id="ARBA00023136"/>
    </source>
</evidence>
<dbReference type="Proteomes" id="UP000594468">
    <property type="component" value="Chromosome"/>
</dbReference>
<keyword evidence="3" id="KW-0813">Transport</keyword>
<evidence type="ECO:0000313" key="12">
    <source>
        <dbReference type="Proteomes" id="UP000594468"/>
    </source>
</evidence>
<dbReference type="CDD" id="cd06261">
    <property type="entry name" value="TM_PBP2"/>
    <property type="match status" value="1"/>
</dbReference>
<dbReference type="InterPro" id="IPR005672">
    <property type="entry name" value="Phosphate_PstA"/>
</dbReference>
<proteinExistence type="inferred from homology"/>
<evidence type="ECO:0000259" key="10">
    <source>
        <dbReference type="PROSITE" id="PS50928"/>
    </source>
</evidence>
<feature type="transmembrane region" description="Helical" evidence="8">
    <location>
        <begin position="442"/>
        <end position="463"/>
    </location>
</feature>
<dbReference type="Gene3D" id="1.10.3720.10">
    <property type="entry name" value="MetI-like"/>
    <property type="match status" value="1"/>
</dbReference>
<comment type="subcellular location">
    <subcellularLocation>
        <location evidence="1 8">Cell membrane</location>
        <topology evidence="1 8">Multi-pass membrane protein</topology>
    </subcellularLocation>
</comment>
<keyword evidence="7 8" id="KW-0472">Membrane</keyword>
<feature type="transmembrane region" description="Helical" evidence="8">
    <location>
        <begin position="398"/>
        <end position="421"/>
    </location>
</feature>
<organism evidence="11 12">
    <name type="scientific">Phototrophicus methaneseepsis</name>
    <dbReference type="NCBI Taxonomy" id="2710758"/>
    <lineage>
        <taxon>Bacteria</taxon>
        <taxon>Bacillati</taxon>
        <taxon>Chloroflexota</taxon>
        <taxon>Candidatus Thermofontia</taxon>
        <taxon>Phototrophicales</taxon>
        <taxon>Phototrophicaceae</taxon>
        <taxon>Phototrophicus</taxon>
    </lineage>
</organism>
<feature type="coiled-coil region" evidence="9">
    <location>
        <begin position="216"/>
        <end position="263"/>
    </location>
</feature>
<name>A0A7S8EDU5_9CHLR</name>
<dbReference type="NCBIfam" id="TIGR00974">
    <property type="entry name" value="3a0107s02c"/>
    <property type="match status" value="1"/>
</dbReference>
<keyword evidence="5 8" id="KW-0812">Transmembrane</keyword>
<sequence length="542" mass="58644">MPDEETFQKRLAARNRTARAWNIFYYFSIGISLVALIALFSNVVNEAFGSIAVVFEVDPLTLTEDGADLNGLDETQLAQILVDQLGGRTLVLIRDELSPIAADSFTSADLADLFPNGAVPEGYEDATVADVRALDSEEQFTVWRDLIVLNTSKDQLLNIINDEIVGLEVVGSWPLLEAIFNYEPSAETTARLGEIPGEIAAAEAELETHLSEEGSLAEAQNALADARRDQADSETIASLREEARNQEARTVSLQSTIQSLQAEQEALEDSSVVSEVEANWPNARIIRFQSWLDTQFITTQMSSTPADAGIRGAILGSLWLMVVVIIFALPVGVATAIYLNEYASDTFVNRLIETNVRNLAGVPSIIYGMLGLAVFVRVLEPFTSGALFGIDGGNGRTIMSAALTLGLLVLPIIIINAQEALRSVPNALREASFGMGATQWQTIWKIVLPAAMPGILTGLILSVSRAIGETAPLIVVGASTLLFTDPNGPFSKFTALPIQIFNWTARPQDQFRDIAAAAIIVLLIIVIALNSVAIVLRNRYAR</sequence>
<evidence type="ECO:0000313" key="11">
    <source>
        <dbReference type="EMBL" id="QPC85112.1"/>
    </source>
</evidence>
<dbReference type="AlphaFoldDB" id="A0A7S8EDU5"/>
<evidence type="ECO:0000256" key="6">
    <source>
        <dbReference type="ARBA" id="ARBA00022989"/>
    </source>
</evidence>
<accession>A0A7S8EDU5</accession>
<dbReference type="GO" id="GO:0035435">
    <property type="term" value="P:phosphate ion transmembrane transport"/>
    <property type="evidence" value="ECO:0007669"/>
    <property type="project" value="InterPro"/>
</dbReference>
<feature type="transmembrane region" description="Helical" evidence="8">
    <location>
        <begin position="20"/>
        <end position="40"/>
    </location>
</feature>
<reference evidence="11 12" key="1">
    <citation type="submission" date="2020-02" db="EMBL/GenBank/DDBJ databases">
        <authorList>
            <person name="Zheng R.K."/>
            <person name="Sun C.M."/>
        </authorList>
    </citation>
    <scope>NUCLEOTIDE SEQUENCE [LARGE SCALE GENOMIC DNA]</scope>
    <source>
        <strain evidence="12">rifampicinis</strain>
    </source>
</reference>
<dbReference type="PANTHER" id="PTHR43470">
    <property type="entry name" value="PHOSPHATE TRANSPORT SYSTEM PERMEASE PROTEIN PSTA-RELATED"/>
    <property type="match status" value="1"/>
</dbReference>
<dbReference type="PANTHER" id="PTHR43470:SF5">
    <property type="entry name" value="PHOSPHATE TRANSPORT SYSTEM PERMEASE PROTEIN PSTA"/>
    <property type="match status" value="1"/>
</dbReference>
<keyword evidence="4 8" id="KW-1003">Cell membrane</keyword>
<evidence type="ECO:0000256" key="8">
    <source>
        <dbReference type="RuleBase" id="RU363043"/>
    </source>
</evidence>
<protein>
    <recommendedName>
        <fullName evidence="8">Phosphate transport system permease protein PstA</fullName>
    </recommendedName>
</protein>
<evidence type="ECO:0000256" key="9">
    <source>
        <dbReference type="SAM" id="Coils"/>
    </source>
</evidence>
<evidence type="ECO:0000256" key="1">
    <source>
        <dbReference type="ARBA" id="ARBA00004651"/>
    </source>
</evidence>
<feature type="transmembrane region" description="Helical" evidence="8">
    <location>
        <begin position="359"/>
        <end position="378"/>
    </location>
</feature>
<dbReference type="InterPro" id="IPR000515">
    <property type="entry name" value="MetI-like"/>
</dbReference>
<keyword evidence="12" id="KW-1185">Reference proteome</keyword>
<gene>
    <name evidence="11" type="primary">pstA</name>
    <name evidence="11" type="ORF">G4Y79_04145</name>
</gene>
<comment type="similarity">
    <text evidence="2 8">Belongs to the binding-protein-dependent transport system permease family. CysTW subfamily.</text>
</comment>
<dbReference type="GO" id="GO:0005886">
    <property type="term" value="C:plasma membrane"/>
    <property type="evidence" value="ECO:0007669"/>
    <property type="project" value="UniProtKB-SubCell"/>
</dbReference>
<feature type="transmembrane region" description="Helical" evidence="8">
    <location>
        <begin position="514"/>
        <end position="536"/>
    </location>
</feature>
<feature type="transmembrane region" description="Helical" evidence="8">
    <location>
        <begin position="318"/>
        <end position="339"/>
    </location>
</feature>
<feature type="domain" description="ABC transmembrane type-1" evidence="10">
    <location>
        <begin position="314"/>
        <end position="533"/>
    </location>
</feature>
<dbReference type="GO" id="GO:0005315">
    <property type="term" value="F:phosphate transmembrane transporter activity"/>
    <property type="evidence" value="ECO:0007669"/>
    <property type="project" value="InterPro"/>
</dbReference>
<dbReference type="InterPro" id="IPR035906">
    <property type="entry name" value="MetI-like_sf"/>
</dbReference>
<evidence type="ECO:0000256" key="5">
    <source>
        <dbReference type="ARBA" id="ARBA00022692"/>
    </source>
</evidence>
<dbReference type="SUPFAM" id="SSF161098">
    <property type="entry name" value="MetI-like"/>
    <property type="match status" value="1"/>
</dbReference>